<name>A0A2L2LBX7_AGRTU</name>
<protein>
    <recommendedName>
        <fullName evidence="3">HNH endonuclease</fullName>
    </recommendedName>
</protein>
<sequence length="268" mass="31029">MQFTDAVTVSGTRRTADGRFTFRSRQGIDRSGLKRCLQHREALTETSDRTHGMAKRKITHVAVNETRFGKLLVIAAAEPYYGKTKSTPQKRWECRCDCGAITIQRHCHLVCGRVVSCGCHKDKLAGDRNRTHDQAFNRSPEYNTWSLMKRRCHGDTSEVERRNYRDRGIKVCDRWLNSFENFFEDMGRRPSAKHSIERKDTNGDYEPSNCRWALPTEQARNRRSNRLLTYDGKTLIFNDMAALHGISRKKLWHRLNAGWPLGRALTTP</sequence>
<evidence type="ECO:0000313" key="1">
    <source>
        <dbReference type="EMBL" id="AVH41827.1"/>
    </source>
</evidence>
<dbReference type="Proteomes" id="UP000237717">
    <property type="component" value="Chromosome I"/>
</dbReference>
<dbReference type="EMBL" id="CP026924">
    <property type="protein sequence ID" value="AVH41827.1"/>
    <property type="molecule type" value="Genomic_DNA"/>
</dbReference>
<organism evidence="1 2">
    <name type="scientific">Agrobacterium tumefaciens</name>
    <dbReference type="NCBI Taxonomy" id="358"/>
    <lineage>
        <taxon>Bacteria</taxon>
        <taxon>Pseudomonadati</taxon>
        <taxon>Pseudomonadota</taxon>
        <taxon>Alphaproteobacteria</taxon>
        <taxon>Hyphomicrobiales</taxon>
        <taxon>Rhizobiaceae</taxon>
        <taxon>Rhizobium/Agrobacterium group</taxon>
        <taxon>Agrobacterium</taxon>
        <taxon>Agrobacterium tumefaciens complex</taxon>
    </lineage>
</organism>
<evidence type="ECO:0008006" key="3">
    <source>
        <dbReference type="Google" id="ProtNLM"/>
    </source>
</evidence>
<proteinExistence type="predicted"/>
<evidence type="ECO:0000313" key="2">
    <source>
        <dbReference type="Proteomes" id="UP000237717"/>
    </source>
</evidence>
<dbReference type="AlphaFoldDB" id="A0A2L2LBX7"/>
<gene>
    <name evidence="1" type="ORF">At1D1609_17730</name>
</gene>
<accession>A0A2L2LBX7</accession>
<reference evidence="1 2" key="1">
    <citation type="submission" date="2018-02" db="EMBL/GenBank/DDBJ databases">
        <title>Complete genome sequence of Agrobacterium tumefaciens 1D1609.</title>
        <authorList>
            <person name="Cho S.-T."/>
            <person name="Haryono M."/>
            <person name="Chang H.-H."/>
            <person name="Santos M.N."/>
            <person name="Lai E.-M."/>
            <person name="Kuo C.-H."/>
        </authorList>
    </citation>
    <scope>NUCLEOTIDE SEQUENCE [LARGE SCALE GENOMIC DNA]</scope>
    <source>
        <strain evidence="1 2">1D1609</strain>
    </source>
</reference>